<organism evidence="5 6">
    <name type="scientific">Acetobacter aceti</name>
    <dbReference type="NCBI Taxonomy" id="435"/>
    <lineage>
        <taxon>Bacteria</taxon>
        <taxon>Pseudomonadati</taxon>
        <taxon>Pseudomonadota</taxon>
        <taxon>Alphaproteobacteria</taxon>
        <taxon>Acetobacterales</taxon>
        <taxon>Acetobacteraceae</taxon>
        <taxon>Acetobacter</taxon>
        <taxon>Acetobacter subgen. Acetobacter</taxon>
    </lineage>
</organism>
<dbReference type="SMART" id="SM00342">
    <property type="entry name" value="HTH_ARAC"/>
    <property type="match status" value="1"/>
</dbReference>
<evidence type="ECO:0000313" key="5">
    <source>
        <dbReference type="EMBL" id="AQS84344.1"/>
    </source>
</evidence>
<dbReference type="PROSITE" id="PS01124">
    <property type="entry name" value="HTH_ARAC_FAMILY_2"/>
    <property type="match status" value="1"/>
</dbReference>
<reference evidence="5 6" key="1">
    <citation type="submission" date="2016-03" db="EMBL/GenBank/DDBJ databases">
        <title>Acetic acid bacteria sequencing.</title>
        <authorList>
            <person name="Brandt J."/>
            <person name="Jakob F."/>
            <person name="Vogel R.F."/>
        </authorList>
    </citation>
    <scope>NUCLEOTIDE SEQUENCE [LARGE SCALE GENOMIC DNA]</scope>
    <source>
        <strain evidence="5 6">TMW2.1153</strain>
    </source>
</reference>
<evidence type="ECO:0000256" key="2">
    <source>
        <dbReference type="ARBA" id="ARBA00023125"/>
    </source>
</evidence>
<accession>A0A1U9KEV1</accession>
<keyword evidence="2" id="KW-0238">DNA-binding</keyword>
<protein>
    <recommendedName>
        <fullName evidence="4">HTH araC/xylS-type domain-containing protein</fullName>
    </recommendedName>
</protein>
<dbReference type="GO" id="GO:0043565">
    <property type="term" value="F:sequence-specific DNA binding"/>
    <property type="evidence" value="ECO:0007669"/>
    <property type="project" value="InterPro"/>
</dbReference>
<keyword evidence="1" id="KW-0805">Transcription regulation</keyword>
<dbReference type="InterPro" id="IPR035418">
    <property type="entry name" value="AraC-bd_2"/>
</dbReference>
<gene>
    <name evidence="5" type="ORF">A0U92_05665</name>
</gene>
<dbReference type="PRINTS" id="PR00032">
    <property type="entry name" value="HTHARAC"/>
</dbReference>
<dbReference type="RefSeq" id="WP_187668876.1">
    <property type="nucleotide sequence ID" value="NZ_CP014692.1"/>
</dbReference>
<dbReference type="PANTHER" id="PTHR46796:SF12">
    <property type="entry name" value="HTH-TYPE DNA-BINDING TRANSCRIPTIONAL ACTIVATOR EUTR"/>
    <property type="match status" value="1"/>
</dbReference>
<feature type="domain" description="HTH araC/xylS-type" evidence="4">
    <location>
        <begin position="213"/>
        <end position="312"/>
    </location>
</feature>
<dbReference type="InterPro" id="IPR050204">
    <property type="entry name" value="AraC_XylS_family_regulators"/>
</dbReference>
<dbReference type="Pfam" id="PF12833">
    <property type="entry name" value="HTH_18"/>
    <property type="match status" value="1"/>
</dbReference>
<evidence type="ECO:0000256" key="1">
    <source>
        <dbReference type="ARBA" id="ARBA00023015"/>
    </source>
</evidence>
<dbReference type="InterPro" id="IPR009057">
    <property type="entry name" value="Homeodomain-like_sf"/>
</dbReference>
<evidence type="ECO:0000313" key="6">
    <source>
        <dbReference type="Proteomes" id="UP000188937"/>
    </source>
</evidence>
<evidence type="ECO:0000256" key="3">
    <source>
        <dbReference type="ARBA" id="ARBA00023163"/>
    </source>
</evidence>
<keyword evidence="3" id="KW-0804">Transcription</keyword>
<dbReference type="PROSITE" id="PS00041">
    <property type="entry name" value="HTH_ARAC_FAMILY_1"/>
    <property type="match status" value="1"/>
</dbReference>
<keyword evidence="6" id="KW-1185">Reference proteome</keyword>
<name>A0A1U9KEV1_ACEAC</name>
<dbReference type="Proteomes" id="UP000188937">
    <property type="component" value="Chromosome"/>
</dbReference>
<dbReference type="SUPFAM" id="SSF46689">
    <property type="entry name" value="Homeodomain-like"/>
    <property type="match status" value="2"/>
</dbReference>
<dbReference type="InterPro" id="IPR018062">
    <property type="entry name" value="HTH_AraC-typ_CS"/>
</dbReference>
<dbReference type="AlphaFoldDB" id="A0A1U9KEV1"/>
<dbReference type="KEGG" id="aace:A0U92_05665"/>
<dbReference type="PANTHER" id="PTHR46796">
    <property type="entry name" value="HTH-TYPE TRANSCRIPTIONAL ACTIVATOR RHAS-RELATED"/>
    <property type="match status" value="1"/>
</dbReference>
<dbReference type="Pfam" id="PF14525">
    <property type="entry name" value="AraC_binding_2"/>
    <property type="match status" value="1"/>
</dbReference>
<dbReference type="GO" id="GO:0003700">
    <property type="term" value="F:DNA-binding transcription factor activity"/>
    <property type="evidence" value="ECO:0007669"/>
    <property type="project" value="InterPro"/>
</dbReference>
<proteinExistence type="predicted"/>
<dbReference type="EMBL" id="CP014692">
    <property type="protein sequence ID" value="AQS84344.1"/>
    <property type="molecule type" value="Genomic_DNA"/>
</dbReference>
<dbReference type="STRING" id="435.A0U92_05665"/>
<dbReference type="InterPro" id="IPR020449">
    <property type="entry name" value="Tscrpt_reg_AraC-type_HTH"/>
</dbReference>
<evidence type="ECO:0000259" key="4">
    <source>
        <dbReference type="PROSITE" id="PS01124"/>
    </source>
</evidence>
<dbReference type="Gene3D" id="1.10.10.60">
    <property type="entry name" value="Homeodomain-like"/>
    <property type="match status" value="1"/>
</dbReference>
<dbReference type="InterPro" id="IPR018060">
    <property type="entry name" value="HTH_AraC"/>
</dbReference>
<sequence>MDVTLYGADSITEFFTQRFAPVRIETESNNKILGMQGRFGSLLGVGFSRAEFSGHFRIALLIPQDVVFFCLPLKNVLTFRSGRETVSASPDTAVAIDMMSTPLLEIPDGYTHYTLFFHRSLLVERLSGLLNRPVVNSLVFESQIATKSLSATALQSMLFFVTSSSFSDELGRTRLTAMRVHEMLIDFVLESWPNSYSKALNQPQPVVAPRHVKLATDFICDNPQKTISVSELAMLTGTSLRSLQTGFRRFLGLSITAYQRQIRLERAREDIRREPGTPVQEIALRWGFTNTGRFTRYFREAYGISPARLARQ</sequence>